<dbReference type="CDD" id="cd22460">
    <property type="entry name" value="KH-I_PEPPER_rpt2_like"/>
    <property type="match status" value="1"/>
</dbReference>
<feature type="compositionally biased region" description="Pro residues" evidence="3">
    <location>
        <begin position="503"/>
        <end position="519"/>
    </location>
</feature>
<dbReference type="SMART" id="SM00322">
    <property type="entry name" value="KH"/>
    <property type="match status" value="3"/>
</dbReference>
<comment type="caution">
    <text evidence="5">The sequence shown here is derived from an EMBL/GenBank/DDBJ whole genome shotgun (WGS) entry which is preliminary data.</text>
</comment>
<evidence type="ECO:0000259" key="4">
    <source>
        <dbReference type="SMART" id="SM00322"/>
    </source>
</evidence>
<feature type="compositionally biased region" description="Pro residues" evidence="3">
    <location>
        <begin position="479"/>
        <end position="493"/>
    </location>
</feature>
<evidence type="ECO:0000256" key="1">
    <source>
        <dbReference type="ARBA" id="ARBA00022737"/>
    </source>
</evidence>
<sequence>MENRHGSRPFYRPPMQEIRPPMQEIGTDKVRNSSVPQSGLPDPSRYTFVSMENHHRSGPFYHPPVQKIRPPMQEIGTDKVRNLGVSQSALPDLTRYTFRSMENHHISGPFYRPPVQEIRPPMQEIGTDKVRNSDVSQSGLPDQDRNTFEIMENHHRSGPFYRPSVQEIRPPMQEIGTHKISNPGVPQSRLLDPARYTFENMKNCHRNGPFYRPPMQEIRPPMQVIGTHKISGSFPQVRKALLAVSTCLQDNPRPDTHNIPMGRPFGPPGSGPGCPPGMDPHSQRSYLPPHIPDYHTRNYPNNAGAPGPRFFFEQEIVFRMIILNEMVGSIIGKGGSTIRALQSETGACIKILELVADSDERVVAISARENSDMMHSPAQDAVVRVYSRISEASMDRSSPTPARLLVPSQHIGCLLGKGGSIITEMRKITGASIRIFGNEQIPRCAQRNDEMVQVTGSFQSIQDALLHITGRIRDVILPKPHPSGGMPPYPPVGNIPVHQSRQEPPPPHLHPSGGMPPYPMHSFRPDAPMGHFETGDHRPPPVHSMEYMGADRMPYSYGGEQGGPRPFLEQPSPRTWPPEAPRTNSEAPRNMPDAVLATDLRKGPVASENQVATPTSTTTEVVIPCKYIGFVCGNSGSEIEEIRQMSGASITVHDPKPGDTNSIVVICGDPEQTKKAQSLIHAFIFCGLQT</sequence>
<dbReference type="PANTHER" id="PTHR10288">
    <property type="entry name" value="KH DOMAIN CONTAINING RNA BINDING PROTEIN"/>
    <property type="match status" value="1"/>
</dbReference>
<name>A0A921RPR2_SORBI</name>
<gene>
    <name evidence="5" type="ORF">BDA96_02G265300</name>
</gene>
<organism evidence="5 6">
    <name type="scientific">Sorghum bicolor</name>
    <name type="common">Sorghum</name>
    <name type="synonym">Sorghum vulgare</name>
    <dbReference type="NCBI Taxonomy" id="4558"/>
    <lineage>
        <taxon>Eukaryota</taxon>
        <taxon>Viridiplantae</taxon>
        <taxon>Streptophyta</taxon>
        <taxon>Embryophyta</taxon>
        <taxon>Tracheophyta</taxon>
        <taxon>Spermatophyta</taxon>
        <taxon>Magnoliopsida</taxon>
        <taxon>Liliopsida</taxon>
        <taxon>Poales</taxon>
        <taxon>Poaceae</taxon>
        <taxon>PACMAD clade</taxon>
        <taxon>Panicoideae</taxon>
        <taxon>Andropogonodae</taxon>
        <taxon>Andropogoneae</taxon>
        <taxon>Sorghinae</taxon>
        <taxon>Sorghum</taxon>
    </lineage>
</organism>
<feature type="domain" description="K Homology" evidence="4">
    <location>
        <begin position="398"/>
        <end position="473"/>
    </location>
</feature>
<dbReference type="Pfam" id="PF00013">
    <property type="entry name" value="KH_1"/>
    <property type="match status" value="3"/>
</dbReference>
<dbReference type="Gene3D" id="3.30.1370.10">
    <property type="entry name" value="K Homology domain, type 1"/>
    <property type="match status" value="1"/>
</dbReference>
<feature type="domain" description="K Homology" evidence="4">
    <location>
        <begin position="615"/>
        <end position="685"/>
    </location>
</feature>
<dbReference type="InterPro" id="IPR004087">
    <property type="entry name" value="KH_dom"/>
</dbReference>
<reference evidence="5" key="2">
    <citation type="submission" date="2020-10" db="EMBL/GenBank/DDBJ databases">
        <authorList>
            <person name="Cooper E.A."/>
            <person name="Brenton Z.W."/>
            <person name="Flinn B.S."/>
            <person name="Jenkins J."/>
            <person name="Shu S."/>
            <person name="Flowers D."/>
            <person name="Luo F."/>
            <person name="Wang Y."/>
            <person name="Xia P."/>
            <person name="Barry K."/>
            <person name="Daum C."/>
            <person name="Lipzen A."/>
            <person name="Yoshinaga Y."/>
            <person name="Schmutz J."/>
            <person name="Saski C."/>
            <person name="Vermerris W."/>
            <person name="Kresovich S."/>
        </authorList>
    </citation>
    <scope>NUCLEOTIDE SEQUENCE</scope>
</reference>
<feature type="region of interest" description="Disordered" evidence="3">
    <location>
        <begin position="557"/>
        <end position="590"/>
    </location>
</feature>
<evidence type="ECO:0000313" key="5">
    <source>
        <dbReference type="EMBL" id="KAG0544319.1"/>
    </source>
</evidence>
<dbReference type="EMBL" id="CM027681">
    <property type="protein sequence ID" value="KAG0544319.1"/>
    <property type="molecule type" value="Genomic_DNA"/>
</dbReference>
<feature type="domain" description="K Homology" evidence="4">
    <location>
        <begin position="314"/>
        <end position="390"/>
    </location>
</feature>
<accession>A0A921RPR2</accession>
<evidence type="ECO:0000256" key="2">
    <source>
        <dbReference type="PROSITE-ProRule" id="PRU00117"/>
    </source>
</evidence>
<dbReference type="GO" id="GO:0003723">
    <property type="term" value="F:RNA binding"/>
    <property type="evidence" value="ECO:0007669"/>
    <property type="project" value="UniProtKB-UniRule"/>
</dbReference>
<proteinExistence type="predicted"/>
<feature type="region of interest" description="Disordered" evidence="3">
    <location>
        <begin position="478"/>
        <end position="521"/>
    </location>
</feature>
<dbReference type="CDD" id="cd22459">
    <property type="entry name" value="KH-I_PEPPER_rpt1_like"/>
    <property type="match status" value="1"/>
</dbReference>
<dbReference type="PROSITE" id="PS50084">
    <property type="entry name" value="KH_TYPE_1"/>
    <property type="match status" value="3"/>
</dbReference>
<keyword evidence="1" id="KW-0677">Repeat</keyword>
<dbReference type="InterPro" id="IPR036612">
    <property type="entry name" value="KH_dom_type_1_sf"/>
</dbReference>
<dbReference type="AlphaFoldDB" id="A0A921RPR2"/>
<dbReference type="InterPro" id="IPR004088">
    <property type="entry name" value="KH_dom_type_1"/>
</dbReference>
<dbReference type="Proteomes" id="UP000807115">
    <property type="component" value="Chromosome 2"/>
</dbReference>
<dbReference type="SUPFAM" id="SSF54791">
    <property type="entry name" value="Eukaryotic type KH-domain (KH-domain type I)"/>
    <property type="match status" value="3"/>
</dbReference>
<keyword evidence="2" id="KW-0694">RNA-binding</keyword>
<reference evidence="5" key="1">
    <citation type="journal article" date="2019" name="BMC Genomics">
        <title>A new reference genome for Sorghum bicolor reveals high levels of sequence similarity between sweet and grain genotypes: implications for the genetics of sugar metabolism.</title>
        <authorList>
            <person name="Cooper E.A."/>
            <person name="Brenton Z.W."/>
            <person name="Flinn B.S."/>
            <person name="Jenkins J."/>
            <person name="Shu S."/>
            <person name="Flowers D."/>
            <person name="Luo F."/>
            <person name="Wang Y."/>
            <person name="Xia P."/>
            <person name="Barry K."/>
            <person name="Daum C."/>
            <person name="Lipzen A."/>
            <person name="Yoshinaga Y."/>
            <person name="Schmutz J."/>
            <person name="Saski C."/>
            <person name="Vermerris W."/>
            <person name="Kresovich S."/>
        </authorList>
    </citation>
    <scope>NUCLEOTIDE SEQUENCE</scope>
</reference>
<dbReference type="Gene3D" id="3.30.310.210">
    <property type="match status" value="1"/>
</dbReference>
<protein>
    <recommendedName>
        <fullName evidence="4">K Homology domain-containing protein</fullName>
    </recommendedName>
</protein>
<evidence type="ECO:0000256" key="3">
    <source>
        <dbReference type="SAM" id="MobiDB-lite"/>
    </source>
</evidence>
<evidence type="ECO:0000313" key="6">
    <source>
        <dbReference type="Proteomes" id="UP000807115"/>
    </source>
</evidence>